<dbReference type="InterPro" id="IPR012677">
    <property type="entry name" value="Nucleotide-bd_a/b_plait_sf"/>
</dbReference>
<keyword evidence="1" id="KW-0507">mRNA processing</keyword>
<evidence type="ECO:0000256" key="1">
    <source>
        <dbReference type="ARBA" id="ARBA00022664"/>
    </source>
</evidence>
<dbReference type="SMART" id="SM00360">
    <property type="entry name" value="RRM"/>
    <property type="match status" value="1"/>
</dbReference>
<dbReference type="EMBL" id="JASCZI010152085">
    <property type="protein sequence ID" value="MED6175361.1"/>
    <property type="molecule type" value="Genomic_DNA"/>
</dbReference>
<name>A0ABU6VSJ7_9FABA</name>
<dbReference type="InterPro" id="IPR035979">
    <property type="entry name" value="RBD_domain_sf"/>
</dbReference>
<evidence type="ECO:0000313" key="7">
    <source>
        <dbReference type="Proteomes" id="UP001341840"/>
    </source>
</evidence>
<evidence type="ECO:0000256" key="2">
    <source>
        <dbReference type="ARBA" id="ARBA00022728"/>
    </source>
</evidence>
<keyword evidence="4" id="KW-0694">RNA-binding</keyword>
<dbReference type="SUPFAM" id="SSF54928">
    <property type="entry name" value="RNA-binding domain, RBD"/>
    <property type="match status" value="1"/>
</dbReference>
<gene>
    <name evidence="6" type="ORF">PIB30_077635</name>
</gene>
<dbReference type="Pfam" id="PF00076">
    <property type="entry name" value="RRM_1"/>
    <property type="match status" value="1"/>
</dbReference>
<keyword evidence="2" id="KW-0747">Spliceosome</keyword>
<proteinExistence type="predicted"/>
<dbReference type="Gene3D" id="3.30.70.330">
    <property type="match status" value="1"/>
</dbReference>
<evidence type="ECO:0000256" key="3">
    <source>
        <dbReference type="ARBA" id="ARBA00023187"/>
    </source>
</evidence>
<sequence length="246" mass="28995">MRVERGKHGEVSGYVGRSHNGESLEGGGFALGVRRNSNKGYWWRVGTDVKTTVFVDNLPEDVAKRDMYKEFGRDSYITDIFVSRKQRLRVKGPFAFVRFQRFEGALRAINRLNGYLWKGRELTVTMPKFTRHGKDQREAQRGVTQKGSNLKITKKWVEVRRNVAKEGDRMERSVENAMDTLKRRKEVDVFWAAEQKDLLSRSLFGYSVKPIDFRKTMNFLLYVYFDDFLFLATVHLWRRFNRFGRL</sequence>
<dbReference type="InterPro" id="IPR050907">
    <property type="entry name" value="SRSF"/>
</dbReference>
<keyword evidence="3" id="KW-0508">mRNA splicing</keyword>
<comment type="caution">
    <text evidence="6">The sequence shown here is derived from an EMBL/GenBank/DDBJ whole genome shotgun (WGS) entry which is preliminary data.</text>
</comment>
<dbReference type="PANTHER" id="PTHR23147">
    <property type="entry name" value="SERINE/ARGININE RICH SPLICING FACTOR"/>
    <property type="match status" value="1"/>
</dbReference>
<evidence type="ECO:0000313" key="6">
    <source>
        <dbReference type="EMBL" id="MED6175361.1"/>
    </source>
</evidence>
<protein>
    <recommendedName>
        <fullName evidence="5">RRM domain-containing protein</fullName>
    </recommendedName>
</protein>
<organism evidence="6 7">
    <name type="scientific">Stylosanthes scabra</name>
    <dbReference type="NCBI Taxonomy" id="79078"/>
    <lineage>
        <taxon>Eukaryota</taxon>
        <taxon>Viridiplantae</taxon>
        <taxon>Streptophyta</taxon>
        <taxon>Embryophyta</taxon>
        <taxon>Tracheophyta</taxon>
        <taxon>Spermatophyta</taxon>
        <taxon>Magnoliopsida</taxon>
        <taxon>eudicotyledons</taxon>
        <taxon>Gunneridae</taxon>
        <taxon>Pentapetalae</taxon>
        <taxon>rosids</taxon>
        <taxon>fabids</taxon>
        <taxon>Fabales</taxon>
        <taxon>Fabaceae</taxon>
        <taxon>Papilionoideae</taxon>
        <taxon>50 kb inversion clade</taxon>
        <taxon>dalbergioids sensu lato</taxon>
        <taxon>Dalbergieae</taxon>
        <taxon>Pterocarpus clade</taxon>
        <taxon>Stylosanthes</taxon>
    </lineage>
</organism>
<feature type="domain" description="RRM" evidence="5">
    <location>
        <begin position="51"/>
        <end position="129"/>
    </location>
</feature>
<dbReference type="Proteomes" id="UP001341840">
    <property type="component" value="Unassembled WGS sequence"/>
</dbReference>
<reference evidence="6 7" key="1">
    <citation type="journal article" date="2023" name="Plants (Basel)">
        <title>Bridging the Gap: Combining Genomics and Transcriptomics Approaches to Understand Stylosanthes scabra, an Orphan Legume from the Brazilian Caatinga.</title>
        <authorList>
            <person name="Ferreira-Neto J.R.C."/>
            <person name="da Silva M.D."/>
            <person name="Binneck E."/>
            <person name="de Melo N.F."/>
            <person name="da Silva R.H."/>
            <person name="de Melo A.L.T.M."/>
            <person name="Pandolfi V."/>
            <person name="Bustamante F.O."/>
            <person name="Brasileiro-Vidal A.C."/>
            <person name="Benko-Iseppon A.M."/>
        </authorList>
    </citation>
    <scope>NUCLEOTIDE SEQUENCE [LARGE SCALE GENOMIC DNA]</scope>
    <source>
        <tissue evidence="6">Leaves</tissue>
    </source>
</reference>
<dbReference type="InterPro" id="IPR000504">
    <property type="entry name" value="RRM_dom"/>
</dbReference>
<evidence type="ECO:0000256" key="4">
    <source>
        <dbReference type="PROSITE-ProRule" id="PRU00176"/>
    </source>
</evidence>
<dbReference type="PROSITE" id="PS50102">
    <property type="entry name" value="RRM"/>
    <property type="match status" value="1"/>
</dbReference>
<dbReference type="CDD" id="cd00590">
    <property type="entry name" value="RRM_SF"/>
    <property type="match status" value="1"/>
</dbReference>
<keyword evidence="7" id="KW-1185">Reference proteome</keyword>
<accession>A0ABU6VSJ7</accession>
<evidence type="ECO:0000259" key="5">
    <source>
        <dbReference type="PROSITE" id="PS50102"/>
    </source>
</evidence>